<dbReference type="GO" id="GO:0003682">
    <property type="term" value="F:chromatin binding"/>
    <property type="evidence" value="ECO:0007669"/>
    <property type="project" value="TreeGrafter"/>
</dbReference>
<feature type="compositionally biased region" description="Basic and acidic residues" evidence="7">
    <location>
        <begin position="281"/>
        <end position="295"/>
    </location>
</feature>
<evidence type="ECO:0000259" key="8">
    <source>
        <dbReference type="Pfam" id="PF06278"/>
    </source>
</evidence>
<feature type="region of interest" description="Disordered" evidence="7">
    <location>
        <begin position="103"/>
        <end position="123"/>
    </location>
</feature>
<evidence type="ECO:0000256" key="5">
    <source>
        <dbReference type="ARBA" id="ARBA00023242"/>
    </source>
</evidence>
<evidence type="ECO:0000256" key="1">
    <source>
        <dbReference type="ARBA" id="ARBA00004123"/>
    </source>
</evidence>
<name>A0AA41S5E7_PAPNU</name>
<feature type="compositionally biased region" description="Basic residues" evidence="7">
    <location>
        <begin position="611"/>
        <end position="620"/>
    </location>
</feature>
<feature type="domain" description="Condensin-2 complex subunit H2 C-terminal" evidence="9">
    <location>
        <begin position="470"/>
        <end position="606"/>
    </location>
</feature>
<dbReference type="InterPro" id="IPR031739">
    <property type="entry name" value="Ncaph2"/>
</dbReference>
<keyword evidence="4" id="KW-0226">DNA condensation</keyword>
<accession>A0AA41S5E7</accession>
<proteinExistence type="inferred from homology"/>
<organism evidence="11 12">
    <name type="scientific">Papaver nudicaule</name>
    <name type="common">Iceland poppy</name>
    <dbReference type="NCBI Taxonomy" id="74823"/>
    <lineage>
        <taxon>Eukaryota</taxon>
        <taxon>Viridiplantae</taxon>
        <taxon>Streptophyta</taxon>
        <taxon>Embryophyta</taxon>
        <taxon>Tracheophyta</taxon>
        <taxon>Spermatophyta</taxon>
        <taxon>Magnoliopsida</taxon>
        <taxon>Ranunculales</taxon>
        <taxon>Papaveraceae</taxon>
        <taxon>Papaveroideae</taxon>
        <taxon>Papaver</taxon>
    </lineage>
</organism>
<dbReference type="Pfam" id="PF16858">
    <property type="entry name" value="CNDH2_C"/>
    <property type="match status" value="1"/>
</dbReference>
<reference evidence="11" key="1">
    <citation type="submission" date="2022-03" db="EMBL/GenBank/DDBJ databases">
        <title>A functionally conserved STORR gene fusion in Papaver species that diverged 16.8 million years ago.</title>
        <authorList>
            <person name="Catania T."/>
        </authorList>
    </citation>
    <scope>NUCLEOTIDE SEQUENCE</scope>
    <source>
        <strain evidence="11">S-191538</strain>
    </source>
</reference>
<dbReference type="EMBL" id="JAJJMA010099013">
    <property type="protein sequence ID" value="MCL7030226.1"/>
    <property type="molecule type" value="Genomic_DNA"/>
</dbReference>
<dbReference type="InterPro" id="IPR031737">
    <property type="entry name" value="CNDH2_C"/>
</dbReference>
<dbReference type="GO" id="GO:0000796">
    <property type="term" value="C:condensin complex"/>
    <property type="evidence" value="ECO:0007669"/>
    <property type="project" value="TreeGrafter"/>
</dbReference>
<evidence type="ECO:0000313" key="12">
    <source>
        <dbReference type="Proteomes" id="UP001177140"/>
    </source>
</evidence>
<dbReference type="InterPro" id="IPR023093">
    <property type="entry name" value="ScpA-like_C"/>
</dbReference>
<sequence>MNFDKEDGSGSSSSSRFHIVQPLRDPQSNWSVDLAKNLEDYLLKICSGEPINQDEDAHLSVNFAEAALLLQGSIQVYSRKVEYLYTLVLHALDFISQKSQEEQPAEASVQRAGGRNGDNQADVDEGNEVFLGLDDVPVEANNSLDGAPGKDDNFNQFVKPPSNLVVLEGDCFDPTGESGELESYLLSTCDLYEDFILLDPCDAGEIQIFLKGSKAAVNHRASSVRSKARKTFGQTPSRTGGTGCRKSTQKQDVNLEKSPMIGCNHDNSFSQDPPDCSFPENDYHGDDNNDYRGDDNDAGGSMSEDDTDEDDPWKPLNPHEPGTLKVKPFKKGNIPKRRKPNRRKRISIAMQFPVAKLTGTISPEFTEMWEAQNRASENSRESTAPPLFEQLRQSLTIGGSESSNPFGSAEADKDIESEHDIPDFEQDDFDMPENTFMDVEEPLNMNKESEQSVRFESTDFGHVEPELEDYEDLCRSHLDDLLASIAETEKQTELATRVSTWKQRIEQTLEDQDARPPFDIHEYGERVMNKLSLEADSASGSGIPFTDVVKGNEKHDVARTFSALLQLVNNGNVDLIKAESSGGQSFCYTATNPFSVRLLTDARRKEVQLRSSKKRPKSPIHKQGNQAEKEKGGGGGGKIQKVSSSSMGNGIASSSKSSQSNGKFSVKVGKMSAVRCTPEGKRRRRSRLIDPVDLQSAG</sequence>
<comment type="similarity">
    <text evidence="2">Belongs to the CND2 H2 (condensin-2 subunit 2) family.</text>
</comment>
<evidence type="ECO:0000256" key="2">
    <source>
        <dbReference type="ARBA" id="ARBA00007844"/>
    </source>
</evidence>
<evidence type="ECO:0000313" key="11">
    <source>
        <dbReference type="EMBL" id="MCL7030226.1"/>
    </source>
</evidence>
<keyword evidence="5" id="KW-0539">Nucleus</keyword>
<dbReference type="InterPro" id="IPR031719">
    <property type="entry name" value="H2_M"/>
</dbReference>
<dbReference type="Pfam" id="PF16869">
    <property type="entry name" value="CNDH2_M"/>
    <property type="match status" value="1"/>
</dbReference>
<feature type="domain" description="Condensin II complex subunit H2 middle" evidence="10">
    <location>
        <begin position="159"/>
        <end position="310"/>
    </location>
</feature>
<dbReference type="GO" id="GO:0051306">
    <property type="term" value="P:mitotic sister chromatid separation"/>
    <property type="evidence" value="ECO:0007669"/>
    <property type="project" value="TreeGrafter"/>
</dbReference>
<dbReference type="InterPro" id="IPR009378">
    <property type="entry name" value="H2_N"/>
</dbReference>
<evidence type="ECO:0000256" key="3">
    <source>
        <dbReference type="ARBA" id="ARBA00016903"/>
    </source>
</evidence>
<feature type="compositionally biased region" description="Basic residues" evidence="7">
    <location>
        <begin position="327"/>
        <end position="345"/>
    </location>
</feature>
<dbReference type="Gene3D" id="1.10.10.580">
    <property type="entry name" value="Structural maintenance of chromosome 1. Chain E"/>
    <property type="match status" value="1"/>
</dbReference>
<dbReference type="AlphaFoldDB" id="A0AA41S5E7"/>
<evidence type="ECO:0000259" key="9">
    <source>
        <dbReference type="Pfam" id="PF16858"/>
    </source>
</evidence>
<comment type="subcellular location">
    <subcellularLocation>
        <location evidence="1">Nucleus</location>
    </subcellularLocation>
</comment>
<dbReference type="Pfam" id="PF06278">
    <property type="entry name" value="CNDH2_N"/>
    <property type="match status" value="1"/>
</dbReference>
<dbReference type="GO" id="GO:0010032">
    <property type="term" value="P:meiotic chromosome condensation"/>
    <property type="evidence" value="ECO:0007669"/>
    <property type="project" value="TreeGrafter"/>
</dbReference>
<gene>
    <name evidence="11" type="ORF">MKW94_008578</name>
</gene>
<dbReference type="PANTHER" id="PTHR14324:SF3">
    <property type="entry name" value="CONDENSIN-2 COMPLEX SUBUNIT H2"/>
    <property type="match status" value="1"/>
</dbReference>
<dbReference type="PANTHER" id="PTHR14324">
    <property type="entry name" value="CONDENSIN-2 COMPLEX SUBUNIT H2"/>
    <property type="match status" value="1"/>
</dbReference>
<evidence type="ECO:0000256" key="6">
    <source>
        <dbReference type="ARBA" id="ARBA00030479"/>
    </source>
</evidence>
<evidence type="ECO:0000259" key="10">
    <source>
        <dbReference type="Pfam" id="PF16869"/>
    </source>
</evidence>
<evidence type="ECO:0000256" key="7">
    <source>
        <dbReference type="SAM" id="MobiDB-lite"/>
    </source>
</evidence>
<comment type="caution">
    <text evidence="11">The sequence shown here is derived from an EMBL/GenBank/DDBJ whole genome shotgun (WGS) entry which is preliminary data.</text>
</comment>
<feature type="compositionally biased region" description="Low complexity" evidence="7">
    <location>
        <begin position="643"/>
        <end position="665"/>
    </location>
</feature>
<feature type="domain" description="Condensin II complex subunit H2 N-terminal" evidence="8">
    <location>
        <begin position="16"/>
        <end position="137"/>
    </location>
</feature>
<keyword evidence="12" id="KW-1185">Reference proteome</keyword>
<dbReference type="GO" id="GO:0005634">
    <property type="term" value="C:nucleus"/>
    <property type="evidence" value="ECO:0007669"/>
    <property type="project" value="UniProtKB-SubCell"/>
</dbReference>
<dbReference type="Proteomes" id="UP001177140">
    <property type="component" value="Unassembled WGS sequence"/>
</dbReference>
<evidence type="ECO:0000256" key="4">
    <source>
        <dbReference type="ARBA" id="ARBA00023067"/>
    </source>
</evidence>
<feature type="region of interest" description="Disordered" evidence="7">
    <location>
        <begin position="605"/>
        <end position="698"/>
    </location>
</feature>
<feature type="region of interest" description="Disordered" evidence="7">
    <location>
        <begin position="221"/>
        <end position="345"/>
    </location>
</feature>
<protein>
    <recommendedName>
        <fullName evidence="3">Condensin-2 complex subunit H2</fullName>
    </recommendedName>
    <alternativeName>
        <fullName evidence="6">Non-SMC condensin II complex subunit H2</fullName>
    </alternativeName>
</protein>